<dbReference type="Gene3D" id="1.10.1740.10">
    <property type="match status" value="1"/>
</dbReference>
<organism evidence="2 3">
    <name type="scientific">Streptosporangium brasiliense</name>
    <dbReference type="NCBI Taxonomy" id="47480"/>
    <lineage>
        <taxon>Bacteria</taxon>
        <taxon>Bacillati</taxon>
        <taxon>Actinomycetota</taxon>
        <taxon>Actinomycetes</taxon>
        <taxon>Streptosporangiales</taxon>
        <taxon>Streptosporangiaceae</taxon>
        <taxon>Streptosporangium</taxon>
    </lineage>
</organism>
<dbReference type="RefSeq" id="WP_306872056.1">
    <property type="nucleotide sequence ID" value="NZ_JAUSRB010000002.1"/>
</dbReference>
<dbReference type="InterPro" id="IPR007627">
    <property type="entry name" value="RNA_pol_sigma70_r2"/>
</dbReference>
<name>A0ABT9RJ06_9ACTN</name>
<feature type="domain" description="RNA polymerase sigma-70 region 2" evidence="1">
    <location>
        <begin position="11"/>
        <end position="46"/>
    </location>
</feature>
<dbReference type="InterPro" id="IPR013325">
    <property type="entry name" value="RNA_pol_sigma_r2"/>
</dbReference>
<dbReference type="SUPFAM" id="SSF88946">
    <property type="entry name" value="Sigma2 domain of RNA polymerase sigma factors"/>
    <property type="match status" value="1"/>
</dbReference>
<keyword evidence="3" id="KW-1185">Reference proteome</keyword>
<dbReference type="EMBL" id="JAUSRB010000002">
    <property type="protein sequence ID" value="MDP9868807.1"/>
    <property type="molecule type" value="Genomic_DNA"/>
</dbReference>
<dbReference type="Pfam" id="PF04542">
    <property type="entry name" value="Sigma70_r2"/>
    <property type="match status" value="1"/>
</dbReference>
<sequence length="56" mass="6110">MGVTGDAVEEFERHRSKLFGLAYRMLGSAEETEGVVQDAFLRSHRASALSGAKPRS</sequence>
<evidence type="ECO:0000313" key="2">
    <source>
        <dbReference type="EMBL" id="MDP9868807.1"/>
    </source>
</evidence>
<evidence type="ECO:0000259" key="1">
    <source>
        <dbReference type="Pfam" id="PF04542"/>
    </source>
</evidence>
<proteinExistence type="predicted"/>
<keyword evidence="2" id="KW-0240">DNA-directed RNA polymerase</keyword>
<dbReference type="Proteomes" id="UP001230426">
    <property type="component" value="Unassembled WGS sequence"/>
</dbReference>
<gene>
    <name evidence="2" type="ORF">J2S55_008073</name>
</gene>
<evidence type="ECO:0000313" key="3">
    <source>
        <dbReference type="Proteomes" id="UP001230426"/>
    </source>
</evidence>
<accession>A0ABT9RJ06</accession>
<reference evidence="2 3" key="1">
    <citation type="submission" date="2023-07" db="EMBL/GenBank/DDBJ databases">
        <title>Sequencing the genomes of 1000 actinobacteria strains.</title>
        <authorList>
            <person name="Klenk H.-P."/>
        </authorList>
    </citation>
    <scope>NUCLEOTIDE SEQUENCE [LARGE SCALE GENOMIC DNA]</scope>
    <source>
        <strain evidence="2 3">DSM 44109</strain>
    </source>
</reference>
<comment type="caution">
    <text evidence="2">The sequence shown here is derived from an EMBL/GenBank/DDBJ whole genome shotgun (WGS) entry which is preliminary data.</text>
</comment>
<keyword evidence="2" id="KW-0804">Transcription</keyword>
<dbReference type="GO" id="GO:0000428">
    <property type="term" value="C:DNA-directed RNA polymerase complex"/>
    <property type="evidence" value="ECO:0007669"/>
    <property type="project" value="UniProtKB-KW"/>
</dbReference>
<protein>
    <submittedName>
        <fullName evidence="2">DNA-directed RNA polymerase specialized sigma24 family protein</fullName>
    </submittedName>
</protein>